<protein>
    <submittedName>
        <fullName evidence="2">Uncharacterized protein</fullName>
    </submittedName>
</protein>
<organism evidence="2 3">
    <name type="scientific">Actinacidiphila acididurans</name>
    <dbReference type="NCBI Taxonomy" id="2784346"/>
    <lineage>
        <taxon>Bacteria</taxon>
        <taxon>Bacillati</taxon>
        <taxon>Actinomycetota</taxon>
        <taxon>Actinomycetes</taxon>
        <taxon>Kitasatosporales</taxon>
        <taxon>Streptomycetaceae</taxon>
        <taxon>Actinacidiphila</taxon>
    </lineage>
</organism>
<evidence type="ECO:0000313" key="3">
    <source>
        <dbReference type="Proteomes" id="UP000749040"/>
    </source>
</evidence>
<dbReference type="RefSeq" id="WP_205358499.1">
    <property type="nucleotide sequence ID" value="NZ_JADKYB010000009.1"/>
</dbReference>
<feature type="region of interest" description="Disordered" evidence="1">
    <location>
        <begin position="28"/>
        <end position="58"/>
    </location>
</feature>
<keyword evidence="3" id="KW-1185">Reference proteome</keyword>
<dbReference type="EMBL" id="JADKYB010000009">
    <property type="protein sequence ID" value="MBM9506648.1"/>
    <property type="molecule type" value="Genomic_DNA"/>
</dbReference>
<name>A0ABS2TXG7_9ACTN</name>
<comment type="caution">
    <text evidence="2">The sequence shown here is derived from an EMBL/GenBank/DDBJ whole genome shotgun (WGS) entry which is preliminary data.</text>
</comment>
<sequence>MSIAQRAARPCGYALSSELTHQPLLGRAVGAPGEVCPSKPYRRPTPKYATARTTPDRS</sequence>
<accession>A0ABS2TXG7</accession>
<evidence type="ECO:0000313" key="2">
    <source>
        <dbReference type="EMBL" id="MBM9506648.1"/>
    </source>
</evidence>
<evidence type="ECO:0000256" key="1">
    <source>
        <dbReference type="SAM" id="MobiDB-lite"/>
    </source>
</evidence>
<gene>
    <name evidence="2" type="ORF">ITX44_19225</name>
</gene>
<proteinExistence type="predicted"/>
<reference evidence="2 3" key="1">
    <citation type="submission" date="2021-01" db="EMBL/GenBank/DDBJ databases">
        <title>Streptomyces acididurans sp. nov., isolated from a peat swamp forest soil.</title>
        <authorList>
            <person name="Chantavorakit T."/>
            <person name="Duangmal K."/>
        </authorList>
    </citation>
    <scope>NUCLEOTIDE SEQUENCE [LARGE SCALE GENOMIC DNA]</scope>
    <source>
        <strain evidence="2 3">KK5PA1</strain>
    </source>
</reference>
<dbReference type="Proteomes" id="UP000749040">
    <property type="component" value="Unassembled WGS sequence"/>
</dbReference>